<dbReference type="EMBL" id="GBRH01251351">
    <property type="protein sequence ID" value="JAD46544.1"/>
    <property type="molecule type" value="Transcribed_RNA"/>
</dbReference>
<accession>A0A0A9A4H5</accession>
<proteinExistence type="predicted"/>
<evidence type="ECO:0000313" key="1">
    <source>
        <dbReference type="EMBL" id="JAD46544.1"/>
    </source>
</evidence>
<sequence length="39" mass="4274">MAEAVSLLQKATRATAIASQKECLEDDGSRRMLSRHVVT</sequence>
<reference evidence="1" key="2">
    <citation type="journal article" date="2015" name="Data Brief">
        <title>Shoot transcriptome of the giant reed, Arundo donax.</title>
        <authorList>
            <person name="Barrero R.A."/>
            <person name="Guerrero F.D."/>
            <person name="Moolhuijzen P."/>
            <person name="Goolsby J.A."/>
            <person name="Tidwell J."/>
            <person name="Bellgard S.E."/>
            <person name="Bellgard M.I."/>
        </authorList>
    </citation>
    <scope>NUCLEOTIDE SEQUENCE</scope>
    <source>
        <tissue evidence="1">Shoot tissue taken approximately 20 cm above the soil surface</tissue>
    </source>
</reference>
<reference evidence="1" key="1">
    <citation type="submission" date="2014-09" db="EMBL/GenBank/DDBJ databases">
        <authorList>
            <person name="Magalhaes I.L.F."/>
            <person name="Oliveira U."/>
            <person name="Santos F.R."/>
            <person name="Vidigal T.H.D.A."/>
            <person name="Brescovit A.D."/>
            <person name="Santos A.J."/>
        </authorList>
    </citation>
    <scope>NUCLEOTIDE SEQUENCE</scope>
    <source>
        <tissue evidence="1">Shoot tissue taken approximately 20 cm above the soil surface</tissue>
    </source>
</reference>
<organism evidence="1">
    <name type="scientific">Arundo donax</name>
    <name type="common">Giant reed</name>
    <name type="synonym">Donax arundinaceus</name>
    <dbReference type="NCBI Taxonomy" id="35708"/>
    <lineage>
        <taxon>Eukaryota</taxon>
        <taxon>Viridiplantae</taxon>
        <taxon>Streptophyta</taxon>
        <taxon>Embryophyta</taxon>
        <taxon>Tracheophyta</taxon>
        <taxon>Spermatophyta</taxon>
        <taxon>Magnoliopsida</taxon>
        <taxon>Liliopsida</taxon>
        <taxon>Poales</taxon>
        <taxon>Poaceae</taxon>
        <taxon>PACMAD clade</taxon>
        <taxon>Arundinoideae</taxon>
        <taxon>Arundineae</taxon>
        <taxon>Arundo</taxon>
    </lineage>
</organism>
<name>A0A0A9A4H5_ARUDO</name>
<dbReference type="AlphaFoldDB" id="A0A0A9A4H5"/>
<protein>
    <submittedName>
        <fullName evidence="1">Uncharacterized protein</fullName>
    </submittedName>
</protein>